<feature type="compositionally biased region" description="Basic and acidic residues" evidence="1">
    <location>
        <begin position="23"/>
        <end position="48"/>
    </location>
</feature>
<feature type="compositionally biased region" description="Basic residues" evidence="1">
    <location>
        <begin position="218"/>
        <end position="242"/>
    </location>
</feature>
<gene>
    <name evidence="2" type="ORF">AVDCRST_MAG85-1199</name>
</gene>
<dbReference type="EMBL" id="CADCVT010000131">
    <property type="protein sequence ID" value="CAA9490511.1"/>
    <property type="molecule type" value="Genomic_DNA"/>
</dbReference>
<accession>A0A6J4S6X7</accession>
<feature type="compositionally biased region" description="Basic residues" evidence="1">
    <location>
        <begin position="139"/>
        <end position="150"/>
    </location>
</feature>
<organism evidence="2">
    <name type="scientific">uncultured Solirubrobacteraceae bacterium</name>
    <dbReference type="NCBI Taxonomy" id="1162706"/>
    <lineage>
        <taxon>Bacteria</taxon>
        <taxon>Bacillati</taxon>
        <taxon>Actinomycetota</taxon>
        <taxon>Thermoleophilia</taxon>
        <taxon>Solirubrobacterales</taxon>
        <taxon>Solirubrobacteraceae</taxon>
        <taxon>environmental samples</taxon>
    </lineage>
</organism>
<feature type="compositionally biased region" description="Basic residues" evidence="1">
    <location>
        <begin position="11"/>
        <end position="22"/>
    </location>
</feature>
<feature type="compositionally biased region" description="Basic residues" evidence="1">
    <location>
        <begin position="75"/>
        <end position="89"/>
    </location>
</feature>
<feature type="compositionally biased region" description="Basic and acidic residues" evidence="1">
    <location>
        <begin position="97"/>
        <end position="116"/>
    </location>
</feature>
<feature type="non-terminal residue" evidence="2">
    <location>
        <position position="1"/>
    </location>
</feature>
<protein>
    <submittedName>
        <fullName evidence="2">Uncharacterized protein</fullName>
    </submittedName>
</protein>
<feature type="compositionally biased region" description="Low complexity" evidence="1">
    <location>
        <begin position="1"/>
        <end position="10"/>
    </location>
</feature>
<evidence type="ECO:0000313" key="2">
    <source>
        <dbReference type="EMBL" id="CAA9490511.1"/>
    </source>
</evidence>
<dbReference type="AlphaFoldDB" id="A0A6J4S6X7"/>
<feature type="compositionally biased region" description="Basic residues" evidence="1">
    <location>
        <begin position="49"/>
        <end position="59"/>
    </location>
</feature>
<proteinExistence type="predicted"/>
<sequence length="254" mass="28754">ERAGRPPRAAARCRHRRPHRVRHRDELAAPRTDPRRLHRADRGGERGRVPGRRRGRRTSPGRVDDDDPAVDRPARPRARGVRRPRRRASRPALVDLQPRRGRADERGRRGRGRPDCRAGAVRRVHAGAPRARVGDGRALRRRRWTPRRRGVGPDGAAQRRRALERGDPAGGRRRRRRADDLHQRRRPHPVGARAARRPRDAGPPPGVGVGVGVGPPHARGHRDRGHVDRRRRRPPRRDRGHARPGAGRAAAVRV</sequence>
<reference evidence="2" key="1">
    <citation type="submission" date="2020-02" db="EMBL/GenBank/DDBJ databases">
        <authorList>
            <person name="Meier V. D."/>
        </authorList>
    </citation>
    <scope>NUCLEOTIDE SEQUENCE</scope>
    <source>
        <strain evidence="2">AVDCRST_MAG85</strain>
    </source>
</reference>
<name>A0A6J4S6X7_9ACTN</name>
<feature type="non-terminal residue" evidence="2">
    <location>
        <position position="254"/>
    </location>
</feature>
<evidence type="ECO:0000256" key="1">
    <source>
        <dbReference type="SAM" id="MobiDB-lite"/>
    </source>
</evidence>
<feature type="compositionally biased region" description="Low complexity" evidence="1">
    <location>
        <begin position="243"/>
        <end position="254"/>
    </location>
</feature>
<feature type="region of interest" description="Disordered" evidence="1">
    <location>
        <begin position="1"/>
        <end position="254"/>
    </location>
</feature>